<dbReference type="EMBL" id="PQWB01000026">
    <property type="protein sequence ID" value="POZ62638.1"/>
    <property type="molecule type" value="Genomic_DNA"/>
</dbReference>
<dbReference type="OrthoDB" id="8955051at2"/>
<dbReference type="InterPro" id="IPR015422">
    <property type="entry name" value="PyrdxlP-dep_Trfase_small"/>
</dbReference>
<organism evidence="1 2">
    <name type="scientific">Chromobacterium alticapitis</name>
    <dbReference type="NCBI Taxonomy" id="2073169"/>
    <lineage>
        <taxon>Bacteria</taxon>
        <taxon>Pseudomonadati</taxon>
        <taxon>Pseudomonadota</taxon>
        <taxon>Betaproteobacteria</taxon>
        <taxon>Neisseriales</taxon>
        <taxon>Chromobacteriaceae</taxon>
        <taxon>Chromobacterium</taxon>
    </lineage>
</organism>
<dbReference type="RefSeq" id="WP_103902040.1">
    <property type="nucleotide sequence ID" value="NZ_PQWB01000026.1"/>
</dbReference>
<protein>
    <recommendedName>
        <fullName evidence="3">DegT/DnrJ/EryC1/StrS aminotransferase family protein</fullName>
    </recommendedName>
</protein>
<name>A0A2S5DI16_9NEIS</name>
<keyword evidence="2" id="KW-1185">Reference proteome</keyword>
<sequence>MESSVSPLPAIGGYFELELPPALGHLYPDALRLQSARASLLALLRQLRPSRLWLPRFICPTMLEPVRRSGVSLCFYPIDHNYRPPIDLAPAPGELLLYVNYYGICDEQIESLLQRVPKERVVLDFSQAFFSPPPDCLATIYSPRKFFGVPDGAYLCSALNIPQPAETETLSLERFRPLLTRLADSPEAGYPHILEARRTFKNQEPKRMSQLTERLLASIDYPRARSQRRMNAAQYHTAFGDLNPLPIPAGASPLAYPLYCEKPDLREILAAQRIFVAKYWPDLELAADSATEAALAEHTLALPCDQRYGEADIARVIAALRAALN</sequence>
<comment type="caution">
    <text evidence="1">The sequence shown here is derived from an EMBL/GenBank/DDBJ whole genome shotgun (WGS) entry which is preliminary data.</text>
</comment>
<evidence type="ECO:0000313" key="2">
    <source>
        <dbReference type="Proteomes" id="UP000237082"/>
    </source>
</evidence>
<reference evidence="2" key="1">
    <citation type="submission" date="2018-02" db="EMBL/GenBank/DDBJ databases">
        <authorList>
            <person name="O'Hara-Hanley K."/>
            <person name="Soby S."/>
        </authorList>
    </citation>
    <scope>NUCLEOTIDE SEQUENCE [LARGE SCALE GENOMIC DNA]</scope>
    <source>
        <strain evidence="2">MWU14-2602</strain>
    </source>
</reference>
<gene>
    <name evidence="1" type="ORF">C2I19_07255</name>
</gene>
<dbReference type="AlphaFoldDB" id="A0A2S5DI16"/>
<dbReference type="Proteomes" id="UP000237082">
    <property type="component" value="Unassembled WGS sequence"/>
</dbReference>
<dbReference type="InterPro" id="IPR015424">
    <property type="entry name" value="PyrdxlP-dep_Trfase"/>
</dbReference>
<accession>A0A2S5DI16</accession>
<dbReference type="Gene3D" id="3.90.1150.10">
    <property type="entry name" value="Aspartate Aminotransferase, domain 1"/>
    <property type="match status" value="1"/>
</dbReference>
<evidence type="ECO:0000313" key="1">
    <source>
        <dbReference type="EMBL" id="POZ62638.1"/>
    </source>
</evidence>
<dbReference type="SUPFAM" id="SSF53383">
    <property type="entry name" value="PLP-dependent transferases"/>
    <property type="match status" value="1"/>
</dbReference>
<evidence type="ECO:0008006" key="3">
    <source>
        <dbReference type="Google" id="ProtNLM"/>
    </source>
</evidence>
<proteinExistence type="predicted"/>